<name>A0A9X7VY86_9BACL</name>
<dbReference type="Gene3D" id="2.40.440.10">
    <property type="entry name" value="L,D-transpeptidase catalytic domain-like"/>
    <property type="match status" value="1"/>
</dbReference>
<keyword evidence="2" id="KW-0808">Transferase</keyword>
<proteinExistence type="predicted"/>
<gene>
    <name evidence="8" type="ORF">JZ786_23360</name>
</gene>
<dbReference type="KEGG" id="afx:JZ786_23360"/>
<dbReference type="GO" id="GO:0008360">
    <property type="term" value="P:regulation of cell shape"/>
    <property type="evidence" value="ECO:0007669"/>
    <property type="project" value="UniProtKB-UniRule"/>
</dbReference>
<dbReference type="SUPFAM" id="SSF141523">
    <property type="entry name" value="L,D-transpeptidase catalytic domain-like"/>
    <property type="match status" value="1"/>
</dbReference>
<keyword evidence="9" id="KW-1185">Reference proteome</keyword>
<evidence type="ECO:0000256" key="2">
    <source>
        <dbReference type="ARBA" id="ARBA00022679"/>
    </source>
</evidence>
<dbReference type="InterPro" id="IPR005490">
    <property type="entry name" value="LD_TPept_cat_dom"/>
</dbReference>
<evidence type="ECO:0000256" key="5">
    <source>
        <dbReference type="ARBA" id="ARBA00023316"/>
    </source>
</evidence>
<evidence type="ECO:0000256" key="1">
    <source>
        <dbReference type="ARBA" id="ARBA00004752"/>
    </source>
</evidence>
<dbReference type="GO" id="GO:0005576">
    <property type="term" value="C:extracellular region"/>
    <property type="evidence" value="ECO:0007669"/>
    <property type="project" value="TreeGrafter"/>
</dbReference>
<feature type="active site" description="Nucleophile" evidence="6">
    <location>
        <position position="219"/>
    </location>
</feature>
<feature type="domain" description="L,D-TPase catalytic" evidence="7">
    <location>
        <begin position="126"/>
        <end position="243"/>
    </location>
</feature>
<dbReference type="PANTHER" id="PTHR30582">
    <property type="entry name" value="L,D-TRANSPEPTIDASE"/>
    <property type="match status" value="1"/>
</dbReference>
<sequence>METVYNQTVEESWKLSDTLSRPLTVVTDPGPWQLNVSQSGPYIVRFSAPIQDRSRAIKAMSFEPSISGKWVWQNSETADFYPATSLPSTTQETLVVGDGIHGPVGDGGQYLSSTVTRPFITASDEKIVVQEKLPETLTLYKNGKVVFQSLCNTAMPGGYTPTGSFYIRSKYPSVDMKGTNPDGVHYNDPHVPWVMGLIGNIAIHGYPRASYGWPQSNGCVELPISAAKRLYSMVSVGTPVEIMTS</sequence>
<keyword evidence="4 6" id="KW-0573">Peptidoglycan synthesis</keyword>
<dbReference type="GO" id="GO:0071555">
    <property type="term" value="P:cell wall organization"/>
    <property type="evidence" value="ECO:0007669"/>
    <property type="project" value="UniProtKB-UniRule"/>
</dbReference>
<dbReference type="GO" id="GO:0016740">
    <property type="term" value="F:transferase activity"/>
    <property type="evidence" value="ECO:0007669"/>
    <property type="project" value="UniProtKB-KW"/>
</dbReference>
<evidence type="ECO:0000313" key="9">
    <source>
        <dbReference type="Proteomes" id="UP000663505"/>
    </source>
</evidence>
<evidence type="ECO:0000256" key="3">
    <source>
        <dbReference type="ARBA" id="ARBA00022960"/>
    </source>
</evidence>
<organism evidence="8 9">
    <name type="scientific">Alicyclobacillus mengziensis</name>
    <dbReference type="NCBI Taxonomy" id="2931921"/>
    <lineage>
        <taxon>Bacteria</taxon>
        <taxon>Bacillati</taxon>
        <taxon>Bacillota</taxon>
        <taxon>Bacilli</taxon>
        <taxon>Bacillales</taxon>
        <taxon>Alicyclobacillaceae</taxon>
        <taxon>Alicyclobacillus</taxon>
    </lineage>
</organism>
<protein>
    <submittedName>
        <fullName evidence="8">L,D-transpeptidase</fullName>
    </submittedName>
</protein>
<dbReference type="PROSITE" id="PS52029">
    <property type="entry name" value="LD_TPASE"/>
    <property type="match status" value="1"/>
</dbReference>
<dbReference type="EMBL" id="CP071182">
    <property type="protein sequence ID" value="QSO47291.1"/>
    <property type="molecule type" value="Genomic_DNA"/>
</dbReference>
<keyword evidence="5 6" id="KW-0961">Cell wall biogenesis/degradation</keyword>
<accession>A0A9X7VY86</accession>
<feature type="active site" description="Proton donor/acceptor" evidence="6">
    <location>
        <position position="204"/>
    </location>
</feature>
<dbReference type="Pfam" id="PF03734">
    <property type="entry name" value="YkuD"/>
    <property type="match status" value="1"/>
</dbReference>
<dbReference type="Proteomes" id="UP000663505">
    <property type="component" value="Chromosome"/>
</dbReference>
<evidence type="ECO:0000256" key="6">
    <source>
        <dbReference type="PROSITE-ProRule" id="PRU01373"/>
    </source>
</evidence>
<dbReference type="GO" id="GO:0071972">
    <property type="term" value="F:peptidoglycan L,D-transpeptidase activity"/>
    <property type="evidence" value="ECO:0007669"/>
    <property type="project" value="TreeGrafter"/>
</dbReference>
<reference evidence="8 9" key="1">
    <citation type="submission" date="2021-02" db="EMBL/GenBank/DDBJ databases">
        <title>Alicyclobacillus curvatus sp. nov. and Alicyclobacillus mengziensis sp. nov., two acidophilic bacteria isolated from acid mine drainage.</title>
        <authorList>
            <person name="Huang Y."/>
        </authorList>
    </citation>
    <scope>NUCLEOTIDE SEQUENCE [LARGE SCALE GENOMIC DNA]</scope>
    <source>
        <strain evidence="8 9">S30H14</strain>
    </source>
</reference>
<comment type="pathway">
    <text evidence="1 6">Cell wall biogenesis; peptidoglycan biosynthesis.</text>
</comment>
<evidence type="ECO:0000256" key="4">
    <source>
        <dbReference type="ARBA" id="ARBA00022984"/>
    </source>
</evidence>
<dbReference type="InterPro" id="IPR050979">
    <property type="entry name" value="LD-transpeptidase"/>
</dbReference>
<evidence type="ECO:0000313" key="8">
    <source>
        <dbReference type="EMBL" id="QSO47291.1"/>
    </source>
</evidence>
<evidence type="ECO:0000259" key="7">
    <source>
        <dbReference type="PROSITE" id="PS52029"/>
    </source>
</evidence>
<dbReference type="Gene3D" id="2.60.40.3710">
    <property type="match status" value="1"/>
</dbReference>
<dbReference type="CDD" id="cd16913">
    <property type="entry name" value="YkuD_like"/>
    <property type="match status" value="1"/>
</dbReference>
<dbReference type="PANTHER" id="PTHR30582:SF2">
    <property type="entry name" value="L,D-TRANSPEPTIDASE YCIB-RELATED"/>
    <property type="match status" value="1"/>
</dbReference>
<keyword evidence="3 6" id="KW-0133">Cell shape</keyword>
<dbReference type="RefSeq" id="WP_206656651.1">
    <property type="nucleotide sequence ID" value="NZ_CP071182.1"/>
</dbReference>
<dbReference type="GO" id="GO:0018104">
    <property type="term" value="P:peptidoglycan-protein cross-linking"/>
    <property type="evidence" value="ECO:0007669"/>
    <property type="project" value="TreeGrafter"/>
</dbReference>
<dbReference type="AlphaFoldDB" id="A0A9X7VY86"/>
<dbReference type="InterPro" id="IPR038063">
    <property type="entry name" value="Transpep_catalytic_dom"/>
</dbReference>